<evidence type="ECO:0000313" key="2">
    <source>
        <dbReference type="Proteomes" id="UP000492821"/>
    </source>
</evidence>
<dbReference type="WBParaSite" id="Pan_g17206.t1">
    <property type="protein sequence ID" value="Pan_g17206.t1"/>
    <property type="gene ID" value="Pan_g17206"/>
</dbReference>
<reference evidence="3" key="2">
    <citation type="submission" date="2020-10" db="UniProtKB">
        <authorList>
            <consortium name="WormBaseParasite"/>
        </authorList>
    </citation>
    <scope>IDENTIFICATION</scope>
</reference>
<proteinExistence type="predicted"/>
<dbReference type="InterPro" id="IPR008906">
    <property type="entry name" value="HATC_C_dom"/>
</dbReference>
<accession>A0A7E4V6J6</accession>
<dbReference type="SUPFAM" id="SSF53098">
    <property type="entry name" value="Ribonuclease H-like"/>
    <property type="match status" value="1"/>
</dbReference>
<dbReference type="PANTHER" id="PTHR46289:SF14">
    <property type="entry name" value="DUF4371 DOMAIN-CONTAINING PROTEIN"/>
    <property type="match status" value="1"/>
</dbReference>
<dbReference type="Proteomes" id="UP000492821">
    <property type="component" value="Unassembled WGS sequence"/>
</dbReference>
<protein>
    <submittedName>
        <fullName evidence="3">Dimer_Tnp_hAT domain-containing protein</fullName>
    </submittedName>
</protein>
<name>A0A7E4V6J6_PANRE</name>
<dbReference type="PANTHER" id="PTHR46289">
    <property type="entry name" value="52 KDA REPRESSOR OF THE INHIBITOR OF THE PROTEIN KINASE-LIKE PROTEIN-RELATED"/>
    <property type="match status" value="1"/>
</dbReference>
<sequence length="350" mass="39648">MEILATAINLMYSVSSFFRNSGKRHDILQEELRKYKSSTGSMKSQSRTRFIENHKIFDDFLDNIQPVVQALSRIATEDTSSRDSRAAAVGYLVDLIDKDFVVLLCILQITGKLMASHARRLQGIALDHATAKQAMLSVVQTFTDWKNGSGTGCADNVLKNIYQLLDDIIAVVDKRIASRFVSPLKEEIKLVDVTGPLGVYLEALSTELLLPDSINSAANKELESLFRQYSNSIFLDNDYEQFLMEVESYKPWINSISPSPPEPQTAYDYLSKDNSMLSKLISIYLTVPSNTATPERTFSWMRVIKNHLRNSMTDERLSAITVIYGNTLYPGIVDDIYNMFRKSQTRRLTH</sequence>
<evidence type="ECO:0000313" key="3">
    <source>
        <dbReference type="WBParaSite" id="Pan_g17206.t1"/>
    </source>
</evidence>
<keyword evidence="2" id="KW-1185">Reference proteome</keyword>
<dbReference type="InterPro" id="IPR052958">
    <property type="entry name" value="IFN-induced_PKR_regulator"/>
</dbReference>
<dbReference type="GO" id="GO:0046983">
    <property type="term" value="F:protein dimerization activity"/>
    <property type="evidence" value="ECO:0007669"/>
    <property type="project" value="InterPro"/>
</dbReference>
<dbReference type="Pfam" id="PF05699">
    <property type="entry name" value="Dimer_Tnp_hAT"/>
    <property type="match status" value="1"/>
</dbReference>
<evidence type="ECO:0000259" key="1">
    <source>
        <dbReference type="Pfam" id="PF05699"/>
    </source>
</evidence>
<reference evidence="2" key="1">
    <citation type="journal article" date="2013" name="Genetics">
        <title>The draft genome and transcriptome of Panagrellus redivivus are shaped by the harsh demands of a free-living lifestyle.</title>
        <authorList>
            <person name="Srinivasan J."/>
            <person name="Dillman A.R."/>
            <person name="Macchietto M.G."/>
            <person name="Heikkinen L."/>
            <person name="Lakso M."/>
            <person name="Fracchia K.M."/>
            <person name="Antoshechkin I."/>
            <person name="Mortazavi A."/>
            <person name="Wong G."/>
            <person name="Sternberg P.W."/>
        </authorList>
    </citation>
    <scope>NUCLEOTIDE SEQUENCE [LARGE SCALE GENOMIC DNA]</scope>
    <source>
        <strain evidence="2">MT8872</strain>
    </source>
</reference>
<organism evidence="2 3">
    <name type="scientific">Panagrellus redivivus</name>
    <name type="common">Microworm</name>
    <dbReference type="NCBI Taxonomy" id="6233"/>
    <lineage>
        <taxon>Eukaryota</taxon>
        <taxon>Metazoa</taxon>
        <taxon>Ecdysozoa</taxon>
        <taxon>Nematoda</taxon>
        <taxon>Chromadorea</taxon>
        <taxon>Rhabditida</taxon>
        <taxon>Tylenchina</taxon>
        <taxon>Panagrolaimomorpha</taxon>
        <taxon>Panagrolaimoidea</taxon>
        <taxon>Panagrolaimidae</taxon>
        <taxon>Panagrellus</taxon>
    </lineage>
</organism>
<feature type="domain" description="HAT C-terminal dimerisation" evidence="1">
    <location>
        <begin position="277"/>
        <end position="323"/>
    </location>
</feature>
<dbReference type="InterPro" id="IPR012337">
    <property type="entry name" value="RNaseH-like_sf"/>
</dbReference>
<dbReference type="AlphaFoldDB" id="A0A7E4V6J6"/>